<comment type="subcellular location">
    <subcellularLocation>
        <location evidence="1">Cell membrane</location>
        <topology evidence="1">Single-pass membrane protein</topology>
    </subcellularLocation>
</comment>
<dbReference type="InterPro" id="IPR024449">
    <property type="entry name" value="Anti-sigma_RsgI_N"/>
</dbReference>
<keyword evidence="4 7" id="KW-1133">Transmembrane helix</keyword>
<evidence type="ECO:0000313" key="9">
    <source>
        <dbReference type="EMBL" id="RXJ01776.1"/>
    </source>
</evidence>
<protein>
    <recommendedName>
        <fullName evidence="8">RsgI N-terminal anti-sigma domain-containing protein</fullName>
    </recommendedName>
</protein>
<feature type="region of interest" description="Disordered" evidence="6">
    <location>
        <begin position="225"/>
        <end position="374"/>
    </location>
</feature>
<dbReference type="AlphaFoldDB" id="A0A4Q0VT95"/>
<name>A0A4Q0VT95_9BACI</name>
<evidence type="ECO:0000313" key="10">
    <source>
        <dbReference type="Proteomes" id="UP000290649"/>
    </source>
</evidence>
<dbReference type="InterPro" id="IPR055431">
    <property type="entry name" value="RsgI_M"/>
</dbReference>
<keyword evidence="10" id="KW-1185">Reference proteome</keyword>
<accession>A0A4Q0VT95</accession>
<evidence type="ECO:0000256" key="6">
    <source>
        <dbReference type="SAM" id="MobiDB-lite"/>
    </source>
</evidence>
<dbReference type="PROSITE" id="PS51849">
    <property type="entry name" value="RSGI_N"/>
    <property type="match status" value="1"/>
</dbReference>
<reference evidence="9 10" key="1">
    <citation type="journal article" date="2019" name="Int. J. Syst. Evol. Microbiol.">
        <title>Anaerobacillus alkaliphilus sp. nov., a novel alkaliphilic and moderately halophilic bacterium.</title>
        <authorList>
            <person name="Borsodi A.K."/>
            <person name="Aszalos J.M."/>
            <person name="Bihari P."/>
            <person name="Nagy I."/>
            <person name="Schumann P."/>
            <person name="Sproer C."/>
            <person name="Kovacs A.L."/>
            <person name="Boka K."/>
            <person name="Dobosy P."/>
            <person name="Ovari M."/>
            <person name="Szili-Kovacs T."/>
            <person name="Toth E."/>
        </authorList>
    </citation>
    <scope>NUCLEOTIDE SEQUENCE [LARGE SCALE GENOMIC DNA]</scope>
    <source>
        <strain evidence="9 10">B16-10</strain>
    </source>
</reference>
<dbReference type="GO" id="GO:0005886">
    <property type="term" value="C:plasma membrane"/>
    <property type="evidence" value="ECO:0007669"/>
    <property type="project" value="UniProtKB-SubCell"/>
</dbReference>
<evidence type="ECO:0000259" key="8">
    <source>
        <dbReference type="PROSITE" id="PS51849"/>
    </source>
</evidence>
<keyword evidence="2" id="KW-1003">Cell membrane</keyword>
<feature type="transmembrane region" description="Helical" evidence="7">
    <location>
        <begin position="54"/>
        <end position="74"/>
    </location>
</feature>
<evidence type="ECO:0000256" key="1">
    <source>
        <dbReference type="ARBA" id="ARBA00004162"/>
    </source>
</evidence>
<proteinExistence type="predicted"/>
<comment type="caution">
    <text evidence="9">The sequence shown here is derived from an EMBL/GenBank/DDBJ whole genome shotgun (WGS) entry which is preliminary data.</text>
</comment>
<organism evidence="9 10">
    <name type="scientific">Anaerobacillus alkaliphilus</name>
    <dbReference type="NCBI Taxonomy" id="1548597"/>
    <lineage>
        <taxon>Bacteria</taxon>
        <taxon>Bacillati</taxon>
        <taxon>Bacillota</taxon>
        <taxon>Bacilli</taxon>
        <taxon>Bacillales</taxon>
        <taxon>Bacillaceae</taxon>
        <taxon>Anaerobacillus</taxon>
    </lineage>
</organism>
<evidence type="ECO:0000256" key="4">
    <source>
        <dbReference type="ARBA" id="ARBA00022989"/>
    </source>
</evidence>
<feature type="compositionally biased region" description="Basic and acidic residues" evidence="6">
    <location>
        <begin position="287"/>
        <end position="299"/>
    </location>
</feature>
<feature type="domain" description="RsgI N-terminal anti-sigma" evidence="8">
    <location>
        <begin position="6"/>
        <end position="56"/>
    </location>
</feature>
<dbReference type="EMBL" id="QOUX01000032">
    <property type="protein sequence ID" value="RXJ01776.1"/>
    <property type="molecule type" value="Genomic_DNA"/>
</dbReference>
<dbReference type="Pfam" id="PF23750">
    <property type="entry name" value="RsgI_M"/>
    <property type="match status" value="1"/>
</dbReference>
<evidence type="ECO:0000256" key="7">
    <source>
        <dbReference type="SAM" id="Phobius"/>
    </source>
</evidence>
<evidence type="ECO:0000256" key="3">
    <source>
        <dbReference type="ARBA" id="ARBA00022692"/>
    </source>
</evidence>
<sequence length="374" mass="40497">MGKLSTEGIVVKVTEDKIVLLCPNGAFKNIARAAHNAPPLLGEQYVHVEKQTSWLKYVSVAAVFFLAIMAYTIFQMTAPTSSYVLAIDINPSLELVLNEKMEVEKATGYNEEAVELLSTLKIENLVLAEAYQKIIEYSYEKGYLTSDNSYVETAIIPLKKQNKKVIEKIEETIKISTPQDVVVTVTQNNSETYQDAKDMQVSVNKLTHLKELKNDGVIESVQAAKGKSVSELRKMQKDLNKSEESQEKANPNKGKGNGNGNQPEPPGLNKDKKKNNQPSMRPANPAAEKKGDNSNKEKSPGNSNNPGQGNNGNETNKGNPAKNNDKGNNKSGKGNNDKGNNPGKGNNSNNSGKGNNQGNNGSNPGKGNPGKGNN</sequence>
<keyword evidence="3 7" id="KW-0812">Transmembrane</keyword>
<evidence type="ECO:0000256" key="2">
    <source>
        <dbReference type="ARBA" id="ARBA00022475"/>
    </source>
</evidence>
<keyword evidence="5 7" id="KW-0472">Membrane</keyword>
<evidence type="ECO:0000256" key="5">
    <source>
        <dbReference type="ARBA" id="ARBA00023136"/>
    </source>
</evidence>
<dbReference type="Proteomes" id="UP000290649">
    <property type="component" value="Unassembled WGS sequence"/>
</dbReference>
<feature type="compositionally biased region" description="Basic and acidic residues" evidence="6">
    <location>
        <begin position="228"/>
        <end position="247"/>
    </location>
</feature>
<feature type="compositionally biased region" description="Low complexity" evidence="6">
    <location>
        <begin position="329"/>
        <end position="366"/>
    </location>
</feature>
<feature type="compositionally biased region" description="Low complexity" evidence="6">
    <location>
        <begin position="300"/>
        <end position="313"/>
    </location>
</feature>
<gene>
    <name evidence="9" type="ORF">DS745_09880</name>
</gene>